<dbReference type="SMART" id="SM00382">
    <property type="entry name" value="AAA"/>
    <property type="match status" value="1"/>
</dbReference>
<protein>
    <submittedName>
        <fullName evidence="11">ABC transporter G family member 20</fullName>
    </submittedName>
</protein>
<dbReference type="InterPro" id="IPR003439">
    <property type="entry name" value="ABC_transporter-like_ATP-bd"/>
</dbReference>
<dbReference type="Pfam" id="PF12698">
    <property type="entry name" value="ABC2_membrane_3"/>
    <property type="match status" value="1"/>
</dbReference>
<dbReference type="PROSITE" id="PS51012">
    <property type="entry name" value="ABC_TM2"/>
    <property type="match status" value="1"/>
</dbReference>
<gene>
    <name evidence="11" type="primary">LOC100709572</name>
</gene>
<sequence>MKEENMEDDLELPLPTGQENFAVWCQDVYQSYGKLKALCNMSLAVPQGQIYGLLGPSGCGKTTLLKCIVGALKISQGHITVLGKPPKFPGHKVPGKKLGYMPQKLALYSEFTISETLTFYGRIHGLTSKKIQERMNHLIDVLELPQKTSLVQNLSGGQQRRVSLGVALLHNPELLILDEPTVGVDPVLRSKIWQHLVEIVKMGKVSVIITTHYIEEARQANMVGLMRNGQLVAEDPPDAIMQQHCSTTLEHAFLQLCETSDNENDPKQESSPPDGTLESQPFPRVGSPPAEESLKGSVDWKVRARHMLPKWRNIAALMIKTFVRLKRLPGSLVLQFMLPVMEITLICLCVGEPKGIRVAIVNNETLFPSVSKSLLSFLDNSSVQQVSLSHQEAFEGIYNGEYWGVIAFGKNFTSYLIKRMVEKQVSQEIIDGGSVHIWLDETGKTTYFSAFVDHNLGDRAYQVALPVKFEKPIYGSQNKVFPAFVTPGIALSIMFYQAISLTTLAIVLERKEGLMDRCFVSGMRSFEMILAHLFSQLFIISIQIILLLLMILLVFKIPNEGSLVLIIILMVLQGVTGISFGLVISSVVDDEQNAFQAVVGLFQPNLLLGGIIWPVECIPYPLRYVSLALPLTYTTEALRCIMYRGWSLSQMMVWRGFAVTLGWNTFFVILATVILKLRM</sequence>
<dbReference type="InterPro" id="IPR047817">
    <property type="entry name" value="ABC2_TM_bact-type"/>
</dbReference>
<evidence type="ECO:0000256" key="6">
    <source>
        <dbReference type="ARBA" id="ARBA00023136"/>
    </source>
</evidence>
<reference evidence="12" key="1">
    <citation type="submission" date="2012-01" db="EMBL/GenBank/DDBJ databases">
        <title>The Genome Sequence of Oreochromis niloticus (Nile Tilapia).</title>
        <authorList>
            <consortium name="Broad Institute Genome Assembly Team"/>
            <consortium name="Broad Institute Sequencing Platform"/>
            <person name="Di Palma F."/>
            <person name="Johnson J."/>
            <person name="Lander E.S."/>
            <person name="Lindblad-Toh K."/>
        </authorList>
    </citation>
    <scope>NUCLEOTIDE SEQUENCE [LARGE SCALE GENOMIC DNA]</scope>
</reference>
<keyword evidence="5 8" id="KW-1133">Transmembrane helix</keyword>
<accession>A0A669BZQ0</accession>
<keyword evidence="6 8" id="KW-0472">Membrane</keyword>
<dbReference type="PROSITE" id="PS00211">
    <property type="entry name" value="ABC_TRANSPORTER_1"/>
    <property type="match status" value="1"/>
</dbReference>
<dbReference type="SUPFAM" id="SSF52540">
    <property type="entry name" value="P-loop containing nucleoside triphosphate hydrolases"/>
    <property type="match status" value="1"/>
</dbReference>
<evidence type="ECO:0000256" key="4">
    <source>
        <dbReference type="ARBA" id="ARBA00022840"/>
    </source>
</evidence>
<feature type="transmembrane region" description="Helical" evidence="8">
    <location>
        <begin position="561"/>
        <end position="583"/>
    </location>
</feature>
<dbReference type="GO" id="GO:0043190">
    <property type="term" value="C:ATP-binding cassette (ABC) transporter complex"/>
    <property type="evidence" value="ECO:0007669"/>
    <property type="project" value="InterPro"/>
</dbReference>
<feature type="compositionally biased region" description="Polar residues" evidence="7">
    <location>
        <begin position="269"/>
        <end position="279"/>
    </location>
</feature>
<dbReference type="InterPro" id="IPR017871">
    <property type="entry name" value="ABC_transporter-like_CS"/>
</dbReference>
<dbReference type="Gene3D" id="3.40.50.300">
    <property type="entry name" value="P-loop containing nucleotide triphosphate hydrolases"/>
    <property type="match status" value="1"/>
</dbReference>
<evidence type="ECO:0000313" key="11">
    <source>
        <dbReference type="Ensembl" id="ENSONIP00000040030.1"/>
    </source>
</evidence>
<dbReference type="CDD" id="cd03230">
    <property type="entry name" value="ABC_DR_subfamily_A"/>
    <property type="match status" value="1"/>
</dbReference>
<reference evidence="11" key="3">
    <citation type="submission" date="2025-09" db="UniProtKB">
        <authorList>
            <consortium name="Ensembl"/>
        </authorList>
    </citation>
    <scope>IDENTIFICATION</scope>
</reference>
<keyword evidence="4" id="KW-0067">ATP-binding</keyword>
<dbReference type="InterPro" id="IPR013525">
    <property type="entry name" value="ABC2_TM"/>
</dbReference>
<evidence type="ECO:0000256" key="7">
    <source>
        <dbReference type="SAM" id="MobiDB-lite"/>
    </source>
</evidence>
<keyword evidence="12" id="KW-1185">Reference proteome</keyword>
<dbReference type="InterPro" id="IPR000412">
    <property type="entry name" value="ABC_2_transport"/>
</dbReference>
<dbReference type="PANTHER" id="PTHR43038">
    <property type="entry name" value="ATP-BINDING CASSETTE, SUB-FAMILY H, MEMBER 1"/>
    <property type="match status" value="1"/>
</dbReference>
<dbReference type="GO" id="GO:0140359">
    <property type="term" value="F:ABC-type transporter activity"/>
    <property type="evidence" value="ECO:0007669"/>
    <property type="project" value="InterPro"/>
</dbReference>
<evidence type="ECO:0000256" key="8">
    <source>
        <dbReference type="SAM" id="Phobius"/>
    </source>
</evidence>
<evidence type="ECO:0000256" key="3">
    <source>
        <dbReference type="ARBA" id="ARBA00022741"/>
    </source>
</evidence>
<dbReference type="GO" id="GO:0005524">
    <property type="term" value="F:ATP binding"/>
    <property type="evidence" value="ECO:0007669"/>
    <property type="project" value="UniProtKB-KW"/>
</dbReference>
<dbReference type="PANTHER" id="PTHR43038:SF3">
    <property type="entry name" value="ABC TRANSPORTER G FAMILY MEMBER 20 ISOFORM X1"/>
    <property type="match status" value="1"/>
</dbReference>
<keyword evidence="2 8" id="KW-0812">Transmembrane</keyword>
<feature type="transmembrane region" description="Helical" evidence="8">
    <location>
        <begin position="652"/>
        <end position="675"/>
    </location>
</feature>
<feature type="domain" description="ABC transporter" evidence="9">
    <location>
        <begin position="23"/>
        <end position="253"/>
    </location>
</feature>
<dbReference type="Pfam" id="PF00005">
    <property type="entry name" value="ABC_tran"/>
    <property type="match status" value="1"/>
</dbReference>
<feature type="transmembrane region" description="Helical" evidence="8">
    <location>
        <begin position="529"/>
        <end position="555"/>
    </location>
</feature>
<dbReference type="PROSITE" id="PS50893">
    <property type="entry name" value="ABC_TRANSPORTER_2"/>
    <property type="match status" value="1"/>
</dbReference>
<feature type="region of interest" description="Disordered" evidence="7">
    <location>
        <begin position="260"/>
        <end position="293"/>
    </location>
</feature>
<reference evidence="11" key="2">
    <citation type="submission" date="2025-08" db="UniProtKB">
        <authorList>
            <consortium name="Ensembl"/>
        </authorList>
    </citation>
    <scope>IDENTIFICATION</scope>
</reference>
<dbReference type="GeneTree" id="ENSGT00940000166587"/>
<dbReference type="Ensembl" id="ENSONIT00000085477.1">
    <property type="protein sequence ID" value="ENSONIP00000040030.1"/>
    <property type="gene ID" value="ENSONIG00000039754.1"/>
</dbReference>
<evidence type="ECO:0000256" key="1">
    <source>
        <dbReference type="ARBA" id="ARBA00004141"/>
    </source>
</evidence>
<dbReference type="InterPro" id="IPR027417">
    <property type="entry name" value="P-loop_NTPase"/>
</dbReference>
<dbReference type="InterPro" id="IPR003593">
    <property type="entry name" value="AAA+_ATPase"/>
</dbReference>
<feature type="domain" description="ABC transmembrane type-2" evidence="10">
    <location>
        <begin position="445"/>
        <end position="678"/>
    </location>
</feature>
<comment type="subcellular location">
    <subcellularLocation>
        <location evidence="1">Membrane</location>
        <topology evidence="1">Multi-pass membrane protein</topology>
    </subcellularLocation>
</comment>
<feature type="transmembrane region" description="Helical" evidence="8">
    <location>
        <begin position="484"/>
        <end position="508"/>
    </location>
</feature>
<dbReference type="PRINTS" id="PR00164">
    <property type="entry name" value="ABC2TRNSPORT"/>
</dbReference>
<keyword evidence="3" id="KW-0547">Nucleotide-binding</keyword>
<evidence type="ECO:0000259" key="10">
    <source>
        <dbReference type="PROSITE" id="PS51012"/>
    </source>
</evidence>
<dbReference type="Proteomes" id="UP000005207">
    <property type="component" value="Linkage group LG13"/>
</dbReference>
<evidence type="ECO:0000256" key="2">
    <source>
        <dbReference type="ARBA" id="ARBA00022692"/>
    </source>
</evidence>
<dbReference type="GO" id="GO:0016887">
    <property type="term" value="F:ATP hydrolysis activity"/>
    <property type="evidence" value="ECO:0007669"/>
    <property type="project" value="InterPro"/>
</dbReference>
<proteinExistence type="predicted"/>
<evidence type="ECO:0000313" key="12">
    <source>
        <dbReference type="Proteomes" id="UP000005207"/>
    </source>
</evidence>
<name>A0A669BZQ0_ORENI</name>
<dbReference type="AlphaFoldDB" id="A0A669BZQ0"/>
<feature type="transmembrane region" description="Helical" evidence="8">
    <location>
        <begin position="595"/>
        <end position="615"/>
    </location>
</feature>
<evidence type="ECO:0000259" key="9">
    <source>
        <dbReference type="PROSITE" id="PS50893"/>
    </source>
</evidence>
<evidence type="ECO:0000256" key="5">
    <source>
        <dbReference type="ARBA" id="ARBA00022989"/>
    </source>
</evidence>
<organism evidence="11 12">
    <name type="scientific">Oreochromis niloticus</name>
    <name type="common">Nile tilapia</name>
    <name type="synonym">Tilapia nilotica</name>
    <dbReference type="NCBI Taxonomy" id="8128"/>
    <lineage>
        <taxon>Eukaryota</taxon>
        <taxon>Metazoa</taxon>
        <taxon>Chordata</taxon>
        <taxon>Craniata</taxon>
        <taxon>Vertebrata</taxon>
        <taxon>Euteleostomi</taxon>
        <taxon>Actinopterygii</taxon>
        <taxon>Neopterygii</taxon>
        <taxon>Teleostei</taxon>
        <taxon>Neoteleostei</taxon>
        <taxon>Acanthomorphata</taxon>
        <taxon>Ovalentaria</taxon>
        <taxon>Cichlomorphae</taxon>
        <taxon>Cichliformes</taxon>
        <taxon>Cichlidae</taxon>
        <taxon>African cichlids</taxon>
        <taxon>Pseudocrenilabrinae</taxon>
        <taxon>Oreochromini</taxon>
        <taxon>Oreochromis</taxon>
    </lineage>
</organism>